<accession>A0A518DCQ7</accession>
<feature type="domain" description="Glycosyltransferase subfamily 4-like N-terminal" evidence="2">
    <location>
        <begin position="22"/>
        <end position="173"/>
    </location>
</feature>
<evidence type="ECO:0000259" key="2">
    <source>
        <dbReference type="Pfam" id="PF13439"/>
    </source>
</evidence>
<dbReference type="KEGG" id="pnd:Pla175_26300"/>
<dbReference type="Pfam" id="PF13439">
    <property type="entry name" value="Glyco_transf_4"/>
    <property type="match status" value="1"/>
</dbReference>
<reference evidence="3 4" key="1">
    <citation type="submission" date="2019-02" db="EMBL/GenBank/DDBJ databases">
        <title>Deep-cultivation of Planctomycetes and their phenomic and genomic characterization uncovers novel biology.</title>
        <authorList>
            <person name="Wiegand S."/>
            <person name="Jogler M."/>
            <person name="Boedeker C."/>
            <person name="Pinto D."/>
            <person name="Vollmers J."/>
            <person name="Rivas-Marin E."/>
            <person name="Kohn T."/>
            <person name="Peeters S.H."/>
            <person name="Heuer A."/>
            <person name="Rast P."/>
            <person name="Oberbeckmann S."/>
            <person name="Bunk B."/>
            <person name="Jeske O."/>
            <person name="Meyerdierks A."/>
            <person name="Storesund J.E."/>
            <person name="Kallscheuer N."/>
            <person name="Luecker S."/>
            <person name="Lage O.M."/>
            <person name="Pohl T."/>
            <person name="Merkel B.J."/>
            <person name="Hornburger P."/>
            <person name="Mueller R.-W."/>
            <person name="Bruemmer F."/>
            <person name="Labrenz M."/>
            <person name="Spormann A.M."/>
            <person name="Op den Camp H."/>
            <person name="Overmann J."/>
            <person name="Amann R."/>
            <person name="Jetten M.S.M."/>
            <person name="Mascher T."/>
            <person name="Medema M.H."/>
            <person name="Devos D.P."/>
            <person name="Kaster A.-K."/>
            <person name="Ovreas L."/>
            <person name="Rohde M."/>
            <person name="Galperin M.Y."/>
            <person name="Jogler C."/>
        </authorList>
    </citation>
    <scope>NUCLEOTIDE SEQUENCE [LARGE SCALE GENOMIC DNA]</scope>
    <source>
        <strain evidence="3 4">Pla175</strain>
    </source>
</reference>
<dbReference type="SUPFAM" id="SSF53756">
    <property type="entry name" value="UDP-Glycosyltransferase/glycogen phosphorylase"/>
    <property type="match status" value="1"/>
</dbReference>
<evidence type="ECO:0000313" key="3">
    <source>
        <dbReference type="EMBL" id="QDU89243.1"/>
    </source>
</evidence>
<keyword evidence="3" id="KW-0808">Transferase</keyword>
<evidence type="ECO:0000313" key="4">
    <source>
        <dbReference type="Proteomes" id="UP000317429"/>
    </source>
</evidence>
<dbReference type="InterPro" id="IPR028098">
    <property type="entry name" value="Glyco_trans_4-like_N"/>
</dbReference>
<evidence type="ECO:0000259" key="1">
    <source>
        <dbReference type="Pfam" id="PF00534"/>
    </source>
</evidence>
<dbReference type="PANTHER" id="PTHR12526">
    <property type="entry name" value="GLYCOSYLTRANSFERASE"/>
    <property type="match status" value="1"/>
</dbReference>
<dbReference type="OrthoDB" id="9765330at2"/>
<dbReference type="Proteomes" id="UP000317429">
    <property type="component" value="Chromosome"/>
</dbReference>
<gene>
    <name evidence="3" type="primary">pimB_3</name>
    <name evidence="3" type="ORF">Pla175_26300</name>
</gene>
<protein>
    <submittedName>
        <fullName evidence="3">GDP-mannose-dependent alpha-(1-6)-phosphatidylinositol monomannoside mannosyltransferase</fullName>
    </submittedName>
</protein>
<keyword evidence="3" id="KW-0328">Glycosyltransferase</keyword>
<feature type="domain" description="Glycosyl transferase family 1" evidence="1">
    <location>
        <begin position="191"/>
        <end position="358"/>
    </location>
</feature>
<organism evidence="3 4">
    <name type="scientific">Pirellulimonas nuda</name>
    <dbReference type="NCBI Taxonomy" id="2528009"/>
    <lineage>
        <taxon>Bacteria</taxon>
        <taxon>Pseudomonadati</taxon>
        <taxon>Planctomycetota</taxon>
        <taxon>Planctomycetia</taxon>
        <taxon>Pirellulales</taxon>
        <taxon>Lacipirellulaceae</taxon>
        <taxon>Pirellulimonas</taxon>
    </lineage>
</organism>
<dbReference type="InterPro" id="IPR001296">
    <property type="entry name" value="Glyco_trans_1"/>
</dbReference>
<dbReference type="GO" id="GO:0005975">
    <property type="term" value="P:carbohydrate metabolic process"/>
    <property type="evidence" value="ECO:0007669"/>
    <property type="project" value="InterPro"/>
</dbReference>
<dbReference type="Pfam" id="PF00534">
    <property type="entry name" value="Glycos_transf_1"/>
    <property type="match status" value="1"/>
</dbReference>
<dbReference type="PANTHER" id="PTHR12526:SF572">
    <property type="entry name" value="BLL5144 PROTEIN"/>
    <property type="match status" value="1"/>
</dbReference>
<dbReference type="SUPFAM" id="SSF48208">
    <property type="entry name" value="Six-hairpin glycosidases"/>
    <property type="match status" value="1"/>
</dbReference>
<dbReference type="GO" id="GO:0016757">
    <property type="term" value="F:glycosyltransferase activity"/>
    <property type="evidence" value="ECO:0007669"/>
    <property type="project" value="UniProtKB-KW"/>
</dbReference>
<keyword evidence="4" id="KW-1185">Reference proteome</keyword>
<name>A0A518DCQ7_9BACT</name>
<dbReference type="EMBL" id="CP036291">
    <property type="protein sequence ID" value="QDU89243.1"/>
    <property type="molecule type" value="Genomic_DNA"/>
</dbReference>
<proteinExistence type="predicted"/>
<sequence>MVEPEIQKIAFVGDYPPRKCGIATFTHDLSTAVAGIAGTECLVVPVDDLDGGYDYSPAVRFQITEQDRDSYRRAADFLNFSNVDVVSLQHEFGIYGGPGGAHILTFLRDLRIPVVTTLHTVLPNPDKTLRRVLEQLIALSARVVVMTERSRKTLREEYKAPDEKIDLIAHGIPDRPFADPNFFKDQFDLAGKQVGLTFGLLSPNKGIEVVIKALPEIVRAAPDFVYVVLGATHPSLLRNEGEAYRIGLERMATELGVQKHVVFYNRFVDLEELTNFIGAADVYITPYLNAEQAVSGTLAYSFGCGQAVISTPYWHADELLADGRGVLVPFGDSAAIAAATIDLLRDEPRRHAMRKRAYLLGRDMVWSHVAGLYSASFRAARQSRPAFPRPLAIKTLDEQPLAHPKMRLDHVLRMTDSTGIFQHAIYSLPNFQEGYCTDDNARALILTVLVEELGSDSPVVHQAASTYAAFLNHAFDPELGRFRNFMSFDRKWLESDGSDDSQGRTLWALGTCAGRSRRRSFQSWAVQLFQAALPACAKTTSPRTWALALIGIHEYLRRLSGDRLVDQMRDTLTELLIDLYERAATDDWPWFEDVASYANAKLSHALILSGRWSGNAKALEIGLQSLRWLAAKQLSPNGRFRPIGCNGFCRRGEPIAAYDQQPIEAHAMISAAIEAHNAEGDPFWIDQAHLAFDWFLCRNDLGQPLYDSSTGGCHDGLQEGRVNENQGAESTLAFLMSLAEMEQFENSLAISAAPKAATKAADQETKEALRLVHAD</sequence>
<dbReference type="AlphaFoldDB" id="A0A518DCQ7"/>
<dbReference type="Gene3D" id="3.40.50.2000">
    <property type="entry name" value="Glycogen Phosphorylase B"/>
    <property type="match status" value="2"/>
</dbReference>
<dbReference type="InterPro" id="IPR008928">
    <property type="entry name" value="6-hairpin_glycosidase_sf"/>
</dbReference>
<dbReference type="RefSeq" id="WP_145285386.1">
    <property type="nucleotide sequence ID" value="NZ_CP036291.1"/>
</dbReference>
<dbReference type="CDD" id="cd03822">
    <property type="entry name" value="GT4_mannosyltransferase-like"/>
    <property type="match status" value="1"/>
</dbReference>